<protein>
    <submittedName>
        <fullName evidence="1">Uncharacterized protein</fullName>
    </submittedName>
</protein>
<comment type="caution">
    <text evidence="1">The sequence shown here is derived from an EMBL/GenBank/DDBJ whole genome shotgun (WGS) entry which is preliminary data.</text>
</comment>
<dbReference type="AlphaFoldDB" id="U2QSD1"/>
<proteinExistence type="predicted"/>
<name>U2QSD1_EUBRA</name>
<evidence type="ECO:0000313" key="1">
    <source>
        <dbReference type="EMBL" id="ERK41647.1"/>
    </source>
</evidence>
<evidence type="ECO:0000313" key="2">
    <source>
        <dbReference type="Proteomes" id="UP000016608"/>
    </source>
</evidence>
<dbReference type="Proteomes" id="UP000016608">
    <property type="component" value="Unassembled WGS sequence"/>
</dbReference>
<keyword evidence="2" id="KW-1185">Reference proteome</keyword>
<reference evidence="1 2" key="1">
    <citation type="submission" date="2013-06" db="EMBL/GenBank/DDBJ databases">
        <authorList>
            <person name="Weinstock G."/>
            <person name="Sodergren E."/>
            <person name="Lobos E.A."/>
            <person name="Fulton L."/>
            <person name="Fulton R."/>
            <person name="Courtney L."/>
            <person name="Fronick C."/>
            <person name="O'Laughlin M."/>
            <person name="Godfrey J."/>
            <person name="Wilson R.M."/>
            <person name="Miner T."/>
            <person name="Farmer C."/>
            <person name="Delehaunty K."/>
            <person name="Cordes M."/>
            <person name="Minx P."/>
            <person name="Tomlinson C."/>
            <person name="Chen J."/>
            <person name="Wollam A."/>
            <person name="Pepin K.H."/>
            <person name="Bhonagiri V."/>
            <person name="Zhang X."/>
            <person name="Warren W."/>
            <person name="Mitreva M."/>
            <person name="Mardis E.R."/>
            <person name="Wilson R.K."/>
        </authorList>
    </citation>
    <scope>NUCLEOTIDE SEQUENCE [LARGE SCALE GENOMIC DNA]</scope>
    <source>
        <strain evidence="1 2">ATCC 29099</strain>
    </source>
</reference>
<dbReference type="HOGENOM" id="CLU_3251721_0_0_9"/>
<organism evidence="1 2">
    <name type="scientific">Eubacterium ramulus ATCC 29099</name>
    <dbReference type="NCBI Taxonomy" id="1256908"/>
    <lineage>
        <taxon>Bacteria</taxon>
        <taxon>Bacillati</taxon>
        <taxon>Bacillota</taxon>
        <taxon>Clostridia</taxon>
        <taxon>Eubacteriales</taxon>
        <taxon>Eubacteriaceae</taxon>
        <taxon>Eubacterium</taxon>
    </lineage>
</organism>
<dbReference type="EMBL" id="AWVJ01000190">
    <property type="protein sequence ID" value="ERK41647.1"/>
    <property type="molecule type" value="Genomic_DNA"/>
</dbReference>
<sequence>MCSDSERNMSAYVDQSDAPGLTCVRLEFLYNAQTGYRKTDRI</sequence>
<accession>U2QSD1</accession>
<gene>
    <name evidence="1" type="ORF">HMPREF0373_03154</name>
</gene>